<accession>A0A163XMY7</accession>
<dbReference type="Proteomes" id="UP000076563">
    <property type="component" value="Unassembled WGS sequence"/>
</dbReference>
<comment type="caution">
    <text evidence="1">The sequence shown here is derived from an EMBL/GenBank/DDBJ whole genome shotgun (WGS) entry which is preliminary data.</text>
</comment>
<protein>
    <submittedName>
        <fullName evidence="1">Uncharacterized protein</fullName>
    </submittedName>
</protein>
<organism evidence="1 2">
    <name type="scientific">Paenibacillus elgii</name>
    <dbReference type="NCBI Taxonomy" id="189691"/>
    <lineage>
        <taxon>Bacteria</taxon>
        <taxon>Bacillati</taxon>
        <taxon>Bacillota</taxon>
        <taxon>Bacilli</taxon>
        <taxon>Bacillales</taxon>
        <taxon>Paenibacillaceae</taxon>
        <taxon>Paenibacillus</taxon>
    </lineage>
</organism>
<dbReference type="AlphaFoldDB" id="A0A163XMY7"/>
<sequence>MNIINLTPHSIVIISESGTRTIPASGSVARAKTIREQIDCIDGIPVFRTVFGEVEGLPEPAEGTIYIVSSLAAQGAKHRNDLYVTDDPVRDDEGRIIGCRALGKI</sequence>
<name>A0A163XMY7_9BACL</name>
<reference evidence="2" key="1">
    <citation type="submission" date="2016-01" db="EMBL/GenBank/DDBJ databases">
        <title>Draft genome of Chromobacterium sp. F49.</title>
        <authorList>
            <person name="Hong K.W."/>
        </authorList>
    </citation>
    <scope>NUCLEOTIDE SEQUENCE [LARGE SCALE GENOMIC DNA]</scope>
    <source>
        <strain evidence="2">M63</strain>
    </source>
</reference>
<keyword evidence="2" id="KW-1185">Reference proteome</keyword>
<gene>
    <name evidence="1" type="ORF">AV654_19440</name>
</gene>
<evidence type="ECO:0000313" key="2">
    <source>
        <dbReference type="Proteomes" id="UP000076563"/>
    </source>
</evidence>
<dbReference type="EMBL" id="LQRA01000057">
    <property type="protein sequence ID" value="KZE78151.1"/>
    <property type="molecule type" value="Genomic_DNA"/>
</dbReference>
<evidence type="ECO:0000313" key="1">
    <source>
        <dbReference type="EMBL" id="KZE78151.1"/>
    </source>
</evidence>
<proteinExistence type="predicted"/>
<dbReference type="RefSeq" id="WP_063183060.1">
    <property type="nucleotide sequence ID" value="NZ_LQRA01000057.1"/>
</dbReference>